<reference evidence="8 10" key="2">
    <citation type="submission" date="2023-07" db="EMBL/GenBank/DDBJ databases">
        <title>Sequencing the genomes of 1000 actinobacteria strains.</title>
        <authorList>
            <person name="Klenk H.-P."/>
        </authorList>
    </citation>
    <scope>NUCLEOTIDE SEQUENCE [LARGE SCALE GENOMIC DNA]</scope>
    <source>
        <strain evidence="8 10">DSM 44724</strain>
    </source>
</reference>
<dbReference type="EMBL" id="JAVDYD010000001">
    <property type="protein sequence ID" value="MDR7336682.1"/>
    <property type="molecule type" value="Genomic_DNA"/>
</dbReference>
<gene>
    <name evidence="8" type="ORF">J2S69_000401</name>
    <name evidence="7" type="ORF">O2L01_21340</name>
</gene>
<evidence type="ECO:0000256" key="3">
    <source>
        <dbReference type="ARBA" id="ARBA00022827"/>
    </source>
</evidence>
<dbReference type="Proteomes" id="UP001183604">
    <property type="component" value="Unassembled WGS sequence"/>
</dbReference>
<keyword evidence="2" id="KW-0285">Flavoprotein</keyword>
<evidence type="ECO:0000313" key="8">
    <source>
        <dbReference type="EMBL" id="MDR7336682.1"/>
    </source>
</evidence>
<dbReference type="SUPFAM" id="SSF51905">
    <property type="entry name" value="FAD/NAD(P)-binding domain"/>
    <property type="match status" value="1"/>
</dbReference>
<dbReference type="EC" id="1.14.13.1" evidence="8"/>
<dbReference type="Gene3D" id="3.50.50.60">
    <property type="entry name" value="FAD/NAD(P)-binding domain"/>
    <property type="match status" value="1"/>
</dbReference>
<evidence type="ECO:0000313" key="7">
    <source>
        <dbReference type="EMBL" id="MDA1387552.1"/>
    </source>
</evidence>
<dbReference type="PANTHER" id="PTHR13789">
    <property type="entry name" value="MONOOXYGENASE"/>
    <property type="match status" value="1"/>
</dbReference>
<dbReference type="EMBL" id="JAPZVQ010000017">
    <property type="protein sequence ID" value="MDA1387552.1"/>
    <property type="molecule type" value="Genomic_DNA"/>
</dbReference>
<dbReference type="Proteomes" id="UP001145799">
    <property type="component" value="Unassembled WGS sequence"/>
</dbReference>
<keyword evidence="5 7" id="KW-0503">Monooxygenase</keyword>
<dbReference type="AlphaFoldDB" id="A0A9X3PMJ6"/>
<comment type="caution">
    <text evidence="7">The sequence shown here is derived from an EMBL/GenBank/DDBJ whole genome shotgun (WGS) entry which is preliminary data.</text>
</comment>
<evidence type="ECO:0000256" key="4">
    <source>
        <dbReference type="ARBA" id="ARBA00023002"/>
    </source>
</evidence>
<accession>A0A9X3PMJ6</accession>
<evidence type="ECO:0000256" key="1">
    <source>
        <dbReference type="ARBA" id="ARBA00001974"/>
    </source>
</evidence>
<dbReference type="GO" id="GO:0018658">
    <property type="term" value="F:salicylate 1-monooxygenase activity"/>
    <property type="evidence" value="ECO:0007669"/>
    <property type="project" value="UniProtKB-EC"/>
</dbReference>
<dbReference type="PRINTS" id="PR00420">
    <property type="entry name" value="RNGMNOXGNASE"/>
</dbReference>
<feature type="domain" description="FAD-binding" evidence="6">
    <location>
        <begin position="5"/>
        <end position="346"/>
    </location>
</feature>
<dbReference type="GO" id="GO:0071949">
    <property type="term" value="F:FAD binding"/>
    <property type="evidence" value="ECO:0007669"/>
    <property type="project" value="InterPro"/>
</dbReference>
<comment type="cofactor">
    <cofactor evidence="1">
        <name>FAD</name>
        <dbReference type="ChEBI" id="CHEBI:57692"/>
    </cofactor>
</comment>
<name>A0A9X3PMJ6_9ACTN</name>
<evidence type="ECO:0000256" key="2">
    <source>
        <dbReference type="ARBA" id="ARBA00022630"/>
    </source>
</evidence>
<dbReference type="Pfam" id="PF01494">
    <property type="entry name" value="FAD_binding_3"/>
    <property type="match status" value="1"/>
</dbReference>
<dbReference type="InterPro" id="IPR050493">
    <property type="entry name" value="FAD-dep_Monooxygenase_BioMet"/>
</dbReference>
<dbReference type="InterPro" id="IPR036188">
    <property type="entry name" value="FAD/NAD-bd_sf"/>
</dbReference>
<keyword evidence="4 8" id="KW-0560">Oxidoreductase</keyword>
<dbReference type="RefSeq" id="WP_270124057.1">
    <property type="nucleotide sequence ID" value="NZ_BAAAOM010000002.1"/>
</dbReference>
<dbReference type="SUPFAM" id="SSF54373">
    <property type="entry name" value="FAD-linked reductases, C-terminal domain"/>
    <property type="match status" value="1"/>
</dbReference>
<evidence type="ECO:0000259" key="6">
    <source>
        <dbReference type="Pfam" id="PF01494"/>
    </source>
</evidence>
<dbReference type="InterPro" id="IPR002938">
    <property type="entry name" value="FAD-bd"/>
</dbReference>
<proteinExistence type="predicted"/>
<organism evidence="7 9">
    <name type="scientific">Glycomyces lechevalierae</name>
    <dbReference type="NCBI Taxonomy" id="256034"/>
    <lineage>
        <taxon>Bacteria</taxon>
        <taxon>Bacillati</taxon>
        <taxon>Actinomycetota</taxon>
        <taxon>Actinomycetes</taxon>
        <taxon>Glycomycetales</taxon>
        <taxon>Glycomycetaceae</taxon>
        <taxon>Glycomyces</taxon>
    </lineage>
</organism>
<evidence type="ECO:0000313" key="10">
    <source>
        <dbReference type="Proteomes" id="UP001183604"/>
    </source>
</evidence>
<protein>
    <submittedName>
        <fullName evidence="7">FAD-dependent monooxygenase</fullName>
    </submittedName>
    <submittedName>
        <fullName evidence="8">Salicylate hydroxylase</fullName>
        <ecNumber evidence="8">1.14.13.1</ecNumber>
    </submittedName>
</protein>
<dbReference type="PANTHER" id="PTHR13789:SF318">
    <property type="entry name" value="GERANYLGERANYL DIPHOSPHATE REDUCTASE"/>
    <property type="match status" value="1"/>
</dbReference>
<reference evidence="7" key="1">
    <citation type="submission" date="2022-12" db="EMBL/GenBank/DDBJ databases">
        <title>Gycomyces niveus sp.nov., a novel actinomycete isolated from soil in Shouguang.</title>
        <authorList>
            <person name="Yang X."/>
        </authorList>
    </citation>
    <scope>NUCLEOTIDE SEQUENCE</scope>
    <source>
        <strain evidence="7">DSM 44724</strain>
    </source>
</reference>
<evidence type="ECO:0000313" key="9">
    <source>
        <dbReference type="Proteomes" id="UP001145799"/>
    </source>
</evidence>
<evidence type="ECO:0000256" key="5">
    <source>
        <dbReference type="ARBA" id="ARBA00023033"/>
    </source>
</evidence>
<sequence>MSGLPVLIAGGGIGGLATAVALARKGIASIALERNPAFDEIGAGIQLGPNALAVLDLIGAGGRVRERLIPVGYLEIRDALEGRRLIRLDLRGAFRERFAAGYGVIHRGDLLKALYETCLASDRILLVPSAEIADWEEHPDGVEARGADGRRWNGRCLIAADGLHSRFRQRIVGDGDPIPSGHATFRCLIPPERMPEHCRVDGAVLWAGPDCHLVHYPLKDREVYNAVITVNDGSTDIARGEPVPDADVRRLFDRVGDQARAFLDAGTGWRRWTLRDREPADTWVKGRAALLGDAAHPMLQYAAQGACTAIEDAAVLADRLADDADPGAALDRYAAERRDRTARVQRLSRWLATEVYHPSAASAKRRDAMLLGLDEERLLDHLTWLYTPFGGTA</sequence>
<keyword evidence="3" id="KW-0274">FAD</keyword>
<keyword evidence="10" id="KW-1185">Reference proteome</keyword>